<feature type="domain" description="Tyrosinase copper-binding" evidence="7">
    <location>
        <begin position="330"/>
        <end position="341"/>
    </location>
</feature>
<dbReference type="GO" id="GO:0004497">
    <property type="term" value="F:monooxygenase activity"/>
    <property type="evidence" value="ECO:0007669"/>
    <property type="project" value="UniProtKB-KW"/>
</dbReference>
<evidence type="ECO:0000259" key="7">
    <source>
        <dbReference type="PROSITE" id="PS00498"/>
    </source>
</evidence>
<keyword evidence="2" id="KW-0479">Metal-binding</keyword>
<proteinExistence type="predicted"/>
<keyword evidence="3" id="KW-0560">Oxidoreductase</keyword>
<dbReference type="InterPro" id="IPR041640">
    <property type="entry name" value="Tyrosinase_C"/>
</dbReference>
<dbReference type="PANTHER" id="PTHR11474">
    <property type="entry name" value="TYROSINASE FAMILY MEMBER"/>
    <property type="match status" value="1"/>
</dbReference>
<protein>
    <recommendedName>
        <fullName evidence="6 7">Tyrosinase copper-binding domain-containing protein</fullName>
    </recommendedName>
</protein>
<dbReference type="PROSITE" id="PS00498">
    <property type="entry name" value="TYROSINASE_2"/>
    <property type="match status" value="1"/>
</dbReference>
<comment type="caution">
    <text evidence="8">The sequence shown here is derived from an EMBL/GenBank/DDBJ whole genome shotgun (WGS) entry which is preliminary data.</text>
</comment>
<comment type="cofactor">
    <cofactor evidence="1">
        <name>Cu(2+)</name>
        <dbReference type="ChEBI" id="CHEBI:29036"/>
    </cofactor>
</comment>
<sequence>MATLQLYLVAFTLFCSVLGGFVPYDYGFDIARHVVRRQSPLVVRGEAGRGVVLRQEVRQLEQDADVWTLYLLGLNLMQSTDQSVPTSWYGLTGIHGIPHKTWGGVGPVPGSESTGYCTHSSVLFPTWHRPYLVLYEQTLISLIERIANTWPEGEERDRYTAAARRFRIPYWDWAITPPSGQSVLPLSVGGSAYVNVNGPVGSQRISNPLYSYTFKPLNATAFLQRPWNIWTSTLRAPTTNDDTAQSNNSLIARNLDHNLSSLSQRLYILFSNYRNYTTFSNNAFIGVDNASYDSLESLHDTVHNLAGGGGQGQPNAQGGHMSYIPYSAFDPIFFLHHTNVDRIFAMWQAGNPQAWIQPQPARMPSYTTYRGQIQDSSTFLTPFFADENGSFWTSDGIRDHTRFGYTYADLGIGPNISRRATANVRKAINRLYGGSSAASLFMKANSRISGGNQPNGKQTDSSGLTRGVVFTGDRYREWIVNVRVRKQAIPEPFSVHVFLGDVPSDPQQWSLTKSHIGMVGVFSSDEFYGMSTGQLDVSGTVPLTTSLINKVIARELASLEPRDVKKYLGAKLCRRVLGVSGKIYDVSQVKGLVTEVVSSVVKAPATEEELPEWGRVQSHFQMR</sequence>
<dbReference type="PRINTS" id="PR00092">
    <property type="entry name" value="TYROSINASE"/>
</dbReference>
<feature type="signal peptide" evidence="5">
    <location>
        <begin position="1"/>
        <end position="19"/>
    </location>
</feature>
<dbReference type="InterPro" id="IPR050316">
    <property type="entry name" value="Tyrosinase/Hemocyanin"/>
</dbReference>
<dbReference type="Gene3D" id="1.10.1280.10">
    <property type="entry name" value="Di-copper center containing domain from catechol oxidase"/>
    <property type="match status" value="1"/>
</dbReference>
<evidence type="ECO:0000256" key="3">
    <source>
        <dbReference type="ARBA" id="ARBA00023002"/>
    </source>
</evidence>
<dbReference type="AlphaFoldDB" id="A0AA39YTE5"/>
<dbReference type="Pfam" id="PF18132">
    <property type="entry name" value="Tyrosinase_C"/>
    <property type="match status" value="1"/>
</dbReference>
<dbReference type="Gene3D" id="2.60.310.20">
    <property type="match status" value="1"/>
</dbReference>
<evidence type="ECO:0000259" key="6">
    <source>
        <dbReference type="PROSITE" id="PS00497"/>
    </source>
</evidence>
<dbReference type="SUPFAM" id="SSF48056">
    <property type="entry name" value="Di-copper centre-containing domain"/>
    <property type="match status" value="1"/>
</dbReference>
<dbReference type="GO" id="GO:0046872">
    <property type="term" value="F:metal ion binding"/>
    <property type="evidence" value="ECO:0007669"/>
    <property type="project" value="UniProtKB-KW"/>
</dbReference>
<evidence type="ECO:0000313" key="9">
    <source>
        <dbReference type="Proteomes" id="UP001174936"/>
    </source>
</evidence>
<keyword evidence="4" id="KW-0503">Monooxygenase</keyword>
<feature type="chain" id="PRO_5041371567" description="Tyrosinase copper-binding domain-containing protein" evidence="5">
    <location>
        <begin position="20"/>
        <end position="623"/>
    </location>
</feature>
<dbReference type="EMBL" id="JAULSV010000001">
    <property type="protein sequence ID" value="KAK0657626.1"/>
    <property type="molecule type" value="Genomic_DNA"/>
</dbReference>
<evidence type="ECO:0000256" key="1">
    <source>
        <dbReference type="ARBA" id="ARBA00001973"/>
    </source>
</evidence>
<dbReference type="Proteomes" id="UP001174936">
    <property type="component" value="Unassembled WGS sequence"/>
</dbReference>
<feature type="domain" description="Tyrosinase copper-binding" evidence="6">
    <location>
        <begin position="119"/>
        <end position="136"/>
    </location>
</feature>
<dbReference type="PROSITE" id="PS00497">
    <property type="entry name" value="TYROSINASE_1"/>
    <property type="match status" value="1"/>
</dbReference>
<evidence type="ECO:0000256" key="5">
    <source>
        <dbReference type="SAM" id="SignalP"/>
    </source>
</evidence>
<evidence type="ECO:0000256" key="4">
    <source>
        <dbReference type="ARBA" id="ARBA00023033"/>
    </source>
</evidence>
<dbReference type="InterPro" id="IPR008922">
    <property type="entry name" value="Di-copper_centre_dom_sf"/>
</dbReference>
<name>A0AA39YTE5_9PEZI</name>
<evidence type="ECO:0000313" key="8">
    <source>
        <dbReference type="EMBL" id="KAK0657626.1"/>
    </source>
</evidence>
<dbReference type="InterPro" id="IPR002227">
    <property type="entry name" value="Tyrosinase_Cu-bd"/>
</dbReference>
<gene>
    <name evidence="8" type="ORF">B0T16DRAFT_434124</name>
</gene>
<accession>A0AA39YTE5</accession>
<organism evidence="8 9">
    <name type="scientific">Cercophora newfieldiana</name>
    <dbReference type="NCBI Taxonomy" id="92897"/>
    <lineage>
        <taxon>Eukaryota</taxon>
        <taxon>Fungi</taxon>
        <taxon>Dikarya</taxon>
        <taxon>Ascomycota</taxon>
        <taxon>Pezizomycotina</taxon>
        <taxon>Sordariomycetes</taxon>
        <taxon>Sordariomycetidae</taxon>
        <taxon>Sordariales</taxon>
        <taxon>Lasiosphaeriaceae</taxon>
        <taxon>Cercophora</taxon>
    </lineage>
</organism>
<dbReference type="PANTHER" id="PTHR11474:SF32">
    <property type="entry name" value="TYROSINASE"/>
    <property type="match status" value="1"/>
</dbReference>
<evidence type="ECO:0000256" key="2">
    <source>
        <dbReference type="ARBA" id="ARBA00022723"/>
    </source>
</evidence>
<dbReference type="Pfam" id="PF00264">
    <property type="entry name" value="Tyrosinase"/>
    <property type="match status" value="1"/>
</dbReference>
<keyword evidence="9" id="KW-1185">Reference proteome</keyword>
<keyword evidence="5" id="KW-0732">Signal</keyword>
<reference evidence="8" key="1">
    <citation type="submission" date="2023-06" db="EMBL/GenBank/DDBJ databases">
        <title>Genome-scale phylogeny and comparative genomics of the fungal order Sordariales.</title>
        <authorList>
            <consortium name="Lawrence Berkeley National Laboratory"/>
            <person name="Hensen N."/>
            <person name="Bonometti L."/>
            <person name="Westerberg I."/>
            <person name="Brannstrom I.O."/>
            <person name="Guillou S."/>
            <person name="Cros-Aarteil S."/>
            <person name="Calhoun S."/>
            <person name="Haridas S."/>
            <person name="Kuo A."/>
            <person name="Mondo S."/>
            <person name="Pangilinan J."/>
            <person name="Riley R."/>
            <person name="Labutti K."/>
            <person name="Andreopoulos B."/>
            <person name="Lipzen A."/>
            <person name="Chen C."/>
            <person name="Yanf M."/>
            <person name="Daum C."/>
            <person name="Ng V."/>
            <person name="Clum A."/>
            <person name="Steindorff A."/>
            <person name="Ohm R."/>
            <person name="Martin F."/>
            <person name="Silar P."/>
            <person name="Natvig D."/>
            <person name="Lalanne C."/>
            <person name="Gautier V."/>
            <person name="Ament-Velasquez S.L."/>
            <person name="Kruys A."/>
            <person name="Hutchinson M.I."/>
            <person name="Powell A.J."/>
            <person name="Barry K."/>
            <person name="Miller A.N."/>
            <person name="Grigoriev I.V."/>
            <person name="Debuchy R."/>
            <person name="Gladieux P."/>
            <person name="Thoren M.H."/>
            <person name="Johannesson H."/>
        </authorList>
    </citation>
    <scope>NUCLEOTIDE SEQUENCE</scope>
    <source>
        <strain evidence="8">SMH2532-1</strain>
    </source>
</reference>